<dbReference type="RefSeq" id="WP_119790259.1">
    <property type="nucleotide sequence ID" value="NZ_QYZD01000001.1"/>
</dbReference>
<comment type="caution">
    <text evidence="1">The sequence shown here is derived from an EMBL/GenBank/DDBJ whole genome shotgun (WGS) entry which is preliminary data.</text>
</comment>
<dbReference type="EMBL" id="QYZD01000001">
    <property type="protein sequence ID" value="RJG26736.1"/>
    <property type="molecule type" value="Genomic_DNA"/>
</dbReference>
<evidence type="ECO:0000313" key="1">
    <source>
        <dbReference type="EMBL" id="RJG26736.1"/>
    </source>
</evidence>
<dbReference type="OrthoDB" id="2590801at2"/>
<reference evidence="1 2" key="1">
    <citation type="submission" date="2018-09" db="EMBL/GenBank/DDBJ databases">
        <title>Paenibacillus SK2017-BO5.</title>
        <authorList>
            <person name="Piskunova J.V."/>
            <person name="Dubiley S.A."/>
            <person name="Severinov K.V."/>
        </authorList>
    </citation>
    <scope>NUCLEOTIDE SEQUENCE [LARGE SCALE GENOMIC DNA]</scope>
    <source>
        <strain evidence="1 2">BO5</strain>
    </source>
</reference>
<dbReference type="AlphaFoldDB" id="A0A3A3GT37"/>
<protein>
    <submittedName>
        <fullName evidence="1">Uncharacterized protein</fullName>
    </submittedName>
</protein>
<accession>A0A3A3GT37</accession>
<organism evidence="1 2">
    <name type="scientific">Paenibacillus thiaminolyticus</name>
    <name type="common">Bacillus thiaminolyticus</name>
    <dbReference type="NCBI Taxonomy" id="49283"/>
    <lineage>
        <taxon>Bacteria</taxon>
        <taxon>Bacillati</taxon>
        <taxon>Bacillota</taxon>
        <taxon>Bacilli</taxon>
        <taxon>Bacillales</taxon>
        <taxon>Paenibacillaceae</taxon>
        <taxon>Paenibacillus</taxon>
    </lineage>
</organism>
<dbReference type="Proteomes" id="UP000266177">
    <property type="component" value="Unassembled WGS sequence"/>
</dbReference>
<evidence type="ECO:0000313" key="2">
    <source>
        <dbReference type="Proteomes" id="UP000266177"/>
    </source>
</evidence>
<gene>
    <name evidence="1" type="ORF">DQX05_01525</name>
</gene>
<proteinExistence type="predicted"/>
<sequence length="74" mass="8626">MRAHFFKDNNKGHESETLSFQTEGGQFIAIDHEDRQAGVRRDSVERSWLEDEVDDQGRQHQAGELVRIECKVKK</sequence>
<name>A0A3A3GT37_PANTH</name>